<protein>
    <recommendedName>
        <fullName evidence="4">Metal-dependent hydrolase</fullName>
    </recommendedName>
</protein>
<reference evidence="2 3" key="1">
    <citation type="submission" date="2020-06" db="EMBL/GenBank/DDBJ databases">
        <title>Sphingomonas hominis sp. nov., a member of the Sphingomonas, isolated from the hair of a 22-year-old girl.</title>
        <authorList>
            <person name="Zhang D.-F."/>
            <person name="Cui X.-W."/>
        </authorList>
    </citation>
    <scope>NUCLEOTIDE SEQUENCE [LARGE SCALE GENOMIC DNA]</scope>
    <source>
        <strain evidence="2 3">HHU CXW</strain>
    </source>
</reference>
<feature type="transmembrane region" description="Helical" evidence="1">
    <location>
        <begin position="145"/>
        <end position="161"/>
    </location>
</feature>
<keyword evidence="1" id="KW-1133">Transmembrane helix</keyword>
<evidence type="ECO:0000313" key="2">
    <source>
        <dbReference type="EMBL" id="NTS65844.1"/>
    </source>
</evidence>
<dbReference type="RefSeq" id="WP_174194485.1">
    <property type="nucleotide sequence ID" value="NZ_JABULH010000005.1"/>
</dbReference>
<proteinExistence type="predicted"/>
<comment type="caution">
    <text evidence="2">The sequence shown here is derived from an EMBL/GenBank/DDBJ whole genome shotgun (WGS) entry which is preliminary data.</text>
</comment>
<dbReference type="Proteomes" id="UP000621447">
    <property type="component" value="Unassembled WGS sequence"/>
</dbReference>
<keyword evidence="1" id="KW-0472">Membrane</keyword>
<organism evidence="2 3">
    <name type="scientific">Sphingomonas hominis</name>
    <dbReference type="NCBI Taxonomy" id="2741495"/>
    <lineage>
        <taxon>Bacteria</taxon>
        <taxon>Pseudomonadati</taxon>
        <taxon>Pseudomonadota</taxon>
        <taxon>Alphaproteobacteria</taxon>
        <taxon>Sphingomonadales</taxon>
        <taxon>Sphingomonadaceae</taxon>
        <taxon>Sphingomonas</taxon>
    </lineage>
</organism>
<feature type="transmembrane region" description="Helical" evidence="1">
    <location>
        <begin position="121"/>
        <end position="139"/>
    </location>
</feature>
<evidence type="ECO:0008006" key="4">
    <source>
        <dbReference type="Google" id="ProtNLM"/>
    </source>
</evidence>
<keyword evidence="1" id="KW-0812">Transmembrane</keyword>
<evidence type="ECO:0000256" key="1">
    <source>
        <dbReference type="SAM" id="Phobius"/>
    </source>
</evidence>
<keyword evidence="3" id="KW-1185">Reference proteome</keyword>
<name>A0ABX2JJ30_9SPHN</name>
<sequence length="164" mass="17221">MSHPLIAALATLLAFVVGLTLPDVDMALWLGHRSAVTHSVLLPGVLLARRRWWPGACGFGGGLGLHLAADFFPNRMIGFATVKLPLVGALSAAGSYWWLGVNALACLGLAAWVLRRLHAGGAAVLVAGAAGVAGAAYLWRTDGGWPVLAIVAVLVWGAWRWRRA</sequence>
<dbReference type="EMBL" id="JABULH010000005">
    <property type="protein sequence ID" value="NTS65844.1"/>
    <property type="molecule type" value="Genomic_DNA"/>
</dbReference>
<accession>A0ABX2JJ30</accession>
<gene>
    <name evidence="2" type="ORF">HRV97_11810</name>
</gene>
<feature type="transmembrane region" description="Helical" evidence="1">
    <location>
        <begin position="95"/>
        <end position="114"/>
    </location>
</feature>
<evidence type="ECO:0000313" key="3">
    <source>
        <dbReference type="Proteomes" id="UP000621447"/>
    </source>
</evidence>